<dbReference type="Pfam" id="PF00240">
    <property type="entry name" value="ubiquitin"/>
    <property type="match status" value="1"/>
</dbReference>
<dbReference type="PANTHER" id="PTHR10666">
    <property type="entry name" value="UBIQUITIN"/>
    <property type="match status" value="1"/>
</dbReference>
<dbReference type="InterPro" id="IPR019956">
    <property type="entry name" value="Ubiquitin_dom"/>
</dbReference>
<dbReference type="InterPro" id="IPR029071">
    <property type="entry name" value="Ubiquitin-like_domsf"/>
</dbReference>
<dbReference type="InterPro" id="IPR050158">
    <property type="entry name" value="Ubiquitin_ubiquitin-like"/>
</dbReference>
<dbReference type="SMART" id="SM00213">
    <property type="entry name" value="UBQ"/>
    <property type="match status" value="1"/>
</dbReference>
<dbReference type="InterPro" id="IPR000626">
    <property type="entry name" value="Ubiquitin-like_dom"/>
</dbReference>
<feature type="domain" description="Ubiquitin-like" evidence="1">
    <location>
        <begin position="185"/>
        <end position="260"/>
    </location>
</feature>
<dbReference type="EMBL" id="CAJNYU010000566">
    <property type="protein sequence ID" value="CAF3374874.1"/>
    <property type="molecule type" value="Genomic_DNA"/>
</dbReference>
<sequence>MDNSVSDATTSKATSTAVISKLSTAFVYEDLVFHAHAIRQQNIEIATLIDNKYKNDKKKRKELKSRSLTFVDPYGNPTANAYFDHETINTIHSKYKKDYVPKYLQKWIKLGKMNQNGISPFNENELKSSVSEHTDDTQISTACWNEGQRLKSDGTIFSYKLYEDTCIIMVKALEESAFGEALLNYQLFVKNLTGKTIIIEVNPSMDISTAKQLIQDMEGIPSDQQRLIFASKKLEDERTLSDYNIQNGSMFHIVLCLRGGMYHFTSGRHDFDKIPSESAEAIRNVLVFEFEHTDHLEHLAPVDVQNSVLRSQALLSELLSKIKNYSVSSDVPNLKNIILPNLIDNEDKDSDDLFDDK</sequence>
<name>A0A817Y1R1_9BILA</name>
<gene>
    <name evidence="2" type="ORF">FME351_LOCUS6691</name>
</gene>
<dbReference type="FunFam" id="3.10.20.90:FF:000160">
    <property type="entry name" value="Polyubiquitin-C"/>
    <property type="match status" value="1"/>
</dbReference>
<organism evidence="2 3">
    <name type="scientific">Rotaria socialis</name>
    <dbReference type="NCBI Taxonomy" id="392032"/>
    <lineage>
        <taxon>Eukaryota</taxon>
        <taxon>Metazoa</taxon>
        <taxon>Spiralia</taxon>
        <taxon>Gnathifera</taxon>
        <taxon>Rotifera</taxon>
        <taxon>Eurotatoria</taxon>
        <taxon>Bdelloidea</taxon>
        <taxon>Philodinida</taxon>
        <taxon>Philodinidae</taxon>
        <taxon>Rotaria</taxon>
    </lineage>
</organism>
<dbReference type="SUPFAM" id="SSF54236">
    <property type="entry name" value="Ubiquitin-like"/>
    <property type="match status" value="1"/>
</dbReference>
<comment type="caution">
    <text evidence="2">The sequence shown here is derived from an EMBL/GenBank/DDBJ whole genome shotgun (WGS) entry which is preliminary data.</text>
</comment>
<evidence type="ECO:0000313" key="2">
    <source>
        <dbReference type="EMBL" id="CAF3374874.1"/>
    </source>
</evidence>
<protein>
    <recommendedName>
        <fullName evidence="1">Ubiquitin-like domain-containing protein</fullName>
    </recommendedName>
</protein>
<accession>A0A817Y1R1</accession>
<dbReference type="PRINTS" id="PR00348">
    <property type="entry name" value="UBIQUITIN"/>
</dbReference>
<dbReference type="Proteomes" id="UP000663869">
    <property type="component" value="Unassembled WGS sequence"/>
</dbReference>
<dbReference type="PROSITE" id="PS50053">
    <property type="entry name" value="UBIQUITIN_2"/>
    <property type="match status" value="1"/>
</dbReference>
<evidence type="ECO:0000313" key="3">
    <source>
        <dbReference type="Proteomes" id="UP000663869"/>
    </source>
</evidence>
<proteinExistence type="predicted"/>
<dbReference type="Gene3D" id="3.10.20.90">
    <property type="entry name" value="Phosphatidylinositol 3-kinase Catalytic Subunit, Chain A, domain 1"/>
    <property type="match status" value="1"/>
</dbReference>
<dbReference type="AlphaFoldDB" id="A0A817Y1R1"/>
<evidence type="ECO:0000259" key="1">
    <source>
        <dbReference type="PROSITE" id="PS50053"/>
    </source>
</evidence>
<reference evidence="2" key="1">
    <citation type="submission" date="2021-02" db="EMBL/GenBank/DDBJ databases">
        <authorList>
            <person name="Nowell W R."/>
        </authorList>
    </citation>
    <scope>NUCLEOTIDE SEQUENCE</scope>
</reference>